<evidence type="ECO:0000313" key="9">
    <source>
        <dbReference type="Proteomes" id="UP000823046"/>
    </source>
</evidence>
<comment type="similarity">
    <text evidence="2">Belongs to the RRM RBM34 family.</text>
</comment>
<evidence type="ECO:0000313" key="8">
    <source>
        <dbReference type="EMBL" id="KAF8819343.1"/>
    </source>
</evidence>
<dbReference type="InterPro" id="IPR000504">
    <property type="entry name" value="RRM_dom"/>
</dbReference>
<evidence type="ECO:0000256" key="4">
    <source>
        <dbReference type="ARBA" id="ARBA00023242"/>
    </source>
</evidence>
<reference evidence="8 9" key="1">
    <citation type="journal article" date="2020" name="bioRxiv">
        <title>Metabolic contributions of an alphaproteobacterial endosymbiont in the apicomplexan Cardiosporidium cionae.</title>
        <authorList>
            <person name="Hunter E.S."/>
            <person name="Paight C.J."/>
            <person name="Lane C.E."/>
        </authorList>
    </citation>
    <scope>NUCLEOTIDE SEQUENCE [LARGE SCALE GENOMIC DNA]</scope>
    <source>
        <strain evidence="8">ESH_2018</strain>
    </source>
</reference>
<evidence type="ECO:0000256" key="5">
    <source>
        <dbReference type="PROSITE-ProRule" id="PRU00176"/>
    </source>
</evidence>
<name>A0ABQ7J5T3_9APIC</name>
<keyword evidence="4" id="KW-0539">Nucleus</keyword>
<evidence type="ECO:0000256" key="2">
    <source>
        <dbReference type="ARBA" id="ARBA00007077"/>
    </source>
</evidence>
<dbReference type="PANTHER" id="PTHR23236:SF25">
    <property type="entry name" value="RNA-BINDING PROTEIN 34"/>
    <property type="match status" value="1"/>
</dbReference>
<comment type="caution">
    <text evidence="8">The sequence shown here is derived from an EMBL/GenBank/DDBJ whole genome shotgun (WGS) entry which is preliminary data.</text>
</comment>
<dbReference type="Gene3D" id="3.30.70.330">
    <property type="match status" value="2"/>
</dbReference>
<feature type="region of interest" description="Disordered" evidence="6">
    <location>
        <begin position="246"/>
        <end position="300"/>
    </location>
</feature>
<evidence type="ECO:0000256" key="3">
    <source>
        <dbReference type="ARBA" id="ARBA00022884"/>
    </source>
</evidence>
<dbReference type="Proteomes" id="UP000823046">
    <property type="component" value="Unassembled WGS sequence"/>
</dbReference>
<dbReference type="PROSITE" id="PS50102">
    <property type="entry name" value="RRM"/>
    <property type="match status" value="1"/>
</dbReference>
<protein>
    <submittedName>
        <fullName evidence="8">Rna recognition motif-containing protein</fullName>
    </submittedName>
</protein>
<evidence type="ECO:0000256" key="1">
    <source>
        <dbReference type="ARBA" id="ARBA00004604"/>
    </source>
</evidence>
<feature type="non-terminal residue" evidence="8">
    <location>
        <position position="300"/>
    </location>
</feature>
<feature type="domain" description="RRM" evidence="7">
    <location>
        <begin position="168"/>
        <end position="246"/>
    </location>
</feature>
<accession>A0ABQ7J5T3</accession>
<dbReference type="InterPro" id="IPR034221">
    <property type="entry name" value="RBM34_RRM2"/>
</dbReference>
<dbReference type="InterPro" id="IPR035979">
    <property type="entry name" value="RBD_domain_sf"/>
</dbReference>
<keyword evidence="9" id="KW-1185">Reference proteome</keyword>
<feature type="compositionally biased region" description="Basic and acidic residues" evidence="6">
    <location>
        <begin position="246"/>
        <end position="257"/>
    </location>
</feature>
<dbReference type="Pfam" id="PF00076">
    <property type="entry name" value="RRM_1"/>
    <property type="match status" value="1"/>
</dbReference>
<dbReference type="EMBL" id="JADAQX010000806">
    <property type="protein sequence ID" value="KAF8819343.1"/>
    <property type="molecule type" value="Genomic_DNA"/>
</dbReference>
<proteinExistence type="inferred from homology"/>
<sequence length="300" mass="34232">MIQRTKNITTTALKEIKPKVTIEAPVEYISFIISFHVIYLWKSITAHTFNDEEEKMRLQRTIFVGNIPLQKLKAKNLLKLLGLSQNEIESVRFRSLPVHPKFQKNRKAGVLSQQFSGTKQTHNAYIVLTNPSSLPRLLEKNGLQYEGCTLRVDVADRGNTFSTFDMKRTVFVGNLPLECSEEELRAAFDKVGDIKGVRIIRDKATSISKGFGFLLFADCSDVLKTLQLSEKIEIQGRVIRTTKALPEKKAKKADEKRRKGFTIPKKISKKSQQSSKRNKISKKSQQSSKRNKMKTKKPYA</sequence>
<dbReference type="InterPro" id="IPR012677">
    <property type="entry name" value="Nucleotide-bd_a/b_plait_sf"/>
</dbReference>
<organism evidence="8 9">
    <name type="scientific">Cardiosporidium cionae</name>
    <dbReference type="NCBI Taxonomy" id="476202"/>
    <lineage>
        <taxon>Eukaryota</taxon>
        <taxon>Sar</taxon>
        <taxon>Alveolata</taxon>
        <taxon>Apicomplexa</taxon>
        <taxon>Aconoidasida</taxon>
        <taxon>Nephromycida</taxon>
        <taxon>Cardiosporidium</taxon>
    </lineage>
</organism>
<dbReference type="PANTHER" id="PTHR23236">
    <property type="entry name" value="EUKARYOTIC TRANSLATION INITIATION FACTOR 4B/4H"/>
    <property type="match status" value="1"/>
</dbReference>
<dbReference type="SUPFAM" id="SSF54928">
    <property type="entry name" value="RNA-binding domain, RBD"/>
    <property type="match status" value="2"/>
</dbReference>
<gene>
    <name evidence="8" type="ORF">IE077_001154</name>
</gene>
<evidence type="ECO:0000256" key="6">
    <source>
        <dbReference type="SAM" id="MobiDB-lite"/>
    </source>
</evidence>
<comment type="subcellular location">
    <subcellularLocation>
        <location evidence="1">Nucleus</location>
        <location evidence="1">Nucleolus</location>
    </subcellularLocation>
</comment>
<keyword evidence="3 5" id="KW-0694">RNA-binding</keyword>
<evidence type="ECO:0000259" key="7">
    <source>
        <dbReference type="PROSITE" id="PS50102"/>
    </source>
</evidence>
<feature type="compositionally biased region" description="Basic residues" evidence="6">
    <location>
        <begin position="289"/>
        <end position="300"/>
    </location>
</feature>
<dbReference type="CDD" id="cd12395">
    <property type="entry name" value="RRM2_RBM34"/>
    <property type="match status" value="1"/>
</dbReference>
<dbReference type="SMART" id="SM00360">
    <property type="entry name" value="RRM"/>
    <property type="match status" value="2"/>
</dbReference>